<dbReference type="PROSITE" id="PS50172">
    <property type="entry name" value="BRCT"/>
    <property type="match status" value="1"/>
</dbReference>
<comment type="caution">
    <text evidence="18">The sequence shown here is derived from an EMBL/GenBank/DDBJ whole genome shotgun (WGS) entry which is preliminary data.</text>
</comment>
<evidence type="ECO:0000259" key="16">
    <source>
        <dbReference type="PROSITE" id="PS50172"/>
    </source>
</evidence>
<dbReference type="EMBL" id="MTYJ01000008">
    <property type="protein sequence ID" value="OQV24114.1"/>
    <property type="molecule type" value="Genomic_DNA"/>
</dbReference>
<dbReference type="Pfam" id="PF11799">
    <property type="entry name" value="IMS_C"/>
    <property type="match status" value="1"/>
</dbReference>
<dbReference type="SUPFAM" id="SSF56672">
    <property type="entry name" value="DNA/RNA polymerases"/>
    <property type="match status" value="1"/>
</dbReference>
<dbReference type="GO" id="GO:0003684">
    <property type="term" value="F:damaged DNA binding"/>
    <property type="evidence" value="ECO:0007669"/>
    <property type="project" value="UniProtKB-UniRule"/>
</dbReference>
<comment type="function">
    <text evidence="14">Deoxycytidyl transferase involved in DNA repair. Transfers a dCMP residue from dCTP to the 3'-end of a DNA primer in a template-dependent reaction. May assist in the first step in the bypass of abasic lesions by the insertion of a nucleotide opposite the lesion. Required for normal induction of mutations by physical and chemical agents.</text>
</comment>
<dbReference type="GO" id="GO:0046872">
    <property type="term" value="F:metal ion binding"/>
    <property type="evidence" value="ECO:0007669"/>
    <property type="project" value="UniProtKB-KW"/>
</dbReference>
<evidence type="ECO:0000256" key="4">
    <source>
        <dbReference type="ARBA" id="ARBA00020399"/>
    </source>
</evidence>
<evidence type="ECO:0000256" key="3">
    <source>
        <dbReference type="ARBA" id="ARBA00010945"/>
    </source>
</evidence>
<dbReference type="FunFam" id="3.30.1490.100:FF:000001">
    <property type="entry name" value="DNA repair protein REV1"/>
    <property type="match status" value="1"/>
</dbReference>
<evidence type="ECO:0000256" key="10">
    <source>
        <dbReference type="ARBA" id="ARBA00022842"/>
    </source>
</evidence>
<gene>
    <name evidence="18" type="ORF">BV898_02066</name>
</gene>
<keyword evidence="11 14" id="KW-0238">DNA-binding</keyword>
<evidence type="ECO:0000256" key="7">
    <source>
        <dbReference type="ARBA" id="ARBA00022695"/>
    </source>
</evidence>
<feature type="region of interest" description="Disordered" evidence="15">
    <location>
        <begin position="163"/>
        <end position="195"/>
    </location>
</feature>
<dbReference type="GO" id="GO:0042276">
    <property type="term" value="P:error-prone translesion synthesis"/>
    <property type="evidence" value="ECO:0007669"/>
    <property type="project" value="InterPro"/>
</dbReference>
<feature type="compositionally biased region" description="Basic residues" evidence="15">
    <location>
        <begin position="964"/>
        <end position="974"/>
    </location>
</feature>
<evidence type="ECO:0000256" key="13">
    <source>
        <dbReference type="ARBA" id="ARBA00023242"/>
    </source>
</evidence>
<dbReference type="PROSITE" id="PS50173">
    <property type="entry name" value="UMUC"/>
    <property type="match status" value="1"/>
</dbReference>
<dbReference type="GO" id="GO:0070987">
    <property type="term" value="P:error-free translesion synthesis"/>
    <property type="evidence" value="ECO:0007669"/>
    <property type="project" value="TreeGrafter"/>
</dbReference>
<keyword evidence="10" id="KW-0460">Magnesium</keyword>
<dbReference type="InterPro" id="IPR017961">
    <property type="entry name" value="DNA_pol_Y-fam_little_finger"/>
</dbReference>
<dbReference type="Gene3D" id="3.40.50.10190">
    <property type="entry name" value="BRCT domain"/>
    <property type="match status" value="1"/>
</dbReference>
<dbReference type="SUPFAM" id="SSF52113">
    <property type="entry name" value="BRCT domain"/>
    <property type="match status" value="1"/>
</dbReference>
<dbReference type="GO" id="GO:0006281">
    <property type="term" value="P:DNA repair"/>
    <property type="evidence" value="ECO:0007669"/>
    <property type="project" value="UniProtKB-KW"/>
</dbReference>
<feature type="region of interest" description="Disordered" evidence="15">
    <location>
        <begin position="951"/>
        <end position="995"/>
    </location>
</feature>
<dbReference type="SUPFAM" id="SSF100879">
    <property type="entry name" value="Lesion bypass DNA polymerase (Y-family), little finger domain"/>
    <property type="match status" value="1"/>
</dbReference>
<dbReference type="GO" id="GO:0003887">
    <property type="term" value="F:DNA-directed DNA polymerase activity"/>
    <property type="evidence" value="ECO:0007669"/>
    <property type="project" value="InterPro"/>
</dbReference>
<dbReference type="AlphaFoldDB" id="A0A1W0X9P3"/>
<evidence type="ECO:0000256" key="6">
    <source>
        <dbReference type="ARBA" id="ARBA00022679"/>
    </source>
</evidence>
<dbReference type="InterPro" id="IPR043502">
    <property type="entry name" value="DNA/RNA_pol_sf"/>
</dbReference>
<dbReference type="Pfam" id="PF00817">
    <property type="entry name" value="IMS"/>
    <property type="match status" value="1"/>
</dbReference>
<dbReference type="InterPro" id="IPR036775">
    <property type="entry name" value="DNA_pol_Y-fam_lit_finger_sf"/>
</dbReference>
<dbReference type="Gene3D" id="1.10.150.20">
    <property type="entry name" value="5' to 3' exonuclease, C-terminal subdomain"/>
    <property type="match status" value="1"/>
</dbReference>
<dbReference type="Pfam" id="PF21999">
    <property type="entry name" value="IMS_HHH_1"/>
    <property type="match status" value="1"/>
</dbReference>
<dbReference type="PIRSF" id="PIRSF036573">
    <property type="entry name" value="REV1"/>
    <property type="match status" value="1"/>
</dbReference>
<evidence type="ECO:0000256" key="9">
    <source>
        <dbReference type="ARBA" id="ARBA00022763"/>
    </source>
</evidence>
<dbReference type="InterPro" id="IPR053848">
    <property type="entry name" value="IMS_HHH_1"/>
</dbReference>
<dbReference type="InterPro" id="IPR012112">
    <property type="entry name" value="REV1"/>
</dbReference>
<feature type="domain" description="UmuC" evidence="17">
    <location>
        <begin position="267"/>
        <end position="466"/>
    </location>
</feature>
<evidence type="ECO:0000256" key="8">
    <source>
        <dbReference type="ARBA" id="ARBA00022723"/>
    </source>
</evidence>
<dbReference type="OrthoDB" id="427711at2759"/>
<keyword evidence="9 14" id="KW-0227">DNA damage</keyword>
<dbReference type="Gene3D" id="3.30.70.270">
    <property type="match status" value="1"/>
</dbReference>
<feature type="domain" description="BRCT" evidence="16">
    <location>
        <begin position="70"/>
        <end position="157"/>
    </location>
</feature>
<dbReference type="PANTHER" id="PTHR45990">
    <property type="entry name" value="DNA REPAIR PROTEIN REV1"/>
    <property type="match status" value="1"/>
</dbReference>
<dbReference type="Pfam" id="PF16589">
    <property type="entry name" value="BRCT_2"/>
    <property type="match status" value="1"/>
</dbReference>
<dbReference type="CDD" id="cd17719">
    <property type="entry name" value="BRCT_Rev1"/>
    <property type="match status" value="1"/>
</dbReference>
<evidence type="ECO:0000256" key="11">
    <source>
        <dbReference type="ARBA" id="ARBA00023125"/>
    </source>
</evidence>
<keyword evidence="8" id="KW-0479">Metal-binding</keyword>
<accession>A0A1W0X9P3</accession>
<dbReference type="PANTHER" id="PTHR45990:SF1">
    <property type="entry name" value="DNA REPAIR PROTEIN REV1"/>
    <property type="match status" value="1"/>
</dbReference>
<evidence type="ECO:0000256" key="14">
    <source>
        <dbReference type="PIRNR" id="PIRNR036573"/>
    </source>
</evidence>
<evidence type="ECO:0000313" key="19">
    <source>
        <dbReference type="Proteomes" id="UP000192578"/>
    </source>
</evidence>
<dbReference type="InterPro" id="IPR001126">
    <property type="entry name" value="UmuC"/>
</dbReference>
<name>A0A1W0X9P3_HYPEX</name>
<comment type="similarity">
    <text evidence="3 14">Belongs to the DNA polymerase type-Y family.</text>
</comment>
<dbReference type="Gene3D" id="3.40.1170.60">
    <property type="match status" value="1"/>
</dbReference>
<evidence type="ECO:0000256" key="12">
    <source>
        <dbReference type="ARBA" id="ARBA00023204"/>
    </source>
</evidence>
<reference evidence="19" key="1">
    <citation type="submission" date="2017-01" db="EMBL/GenBank/DDBJ databases">
        <title>Comparative genomics of anhydrobiosis in the tardigrade Hypsibius dujardini.</title>
        <authorList>
            <person name="Yoshida Y."/>
            <person name="Koutsovoulos G."/>
            <person name="Laetsch D."/>
            <person name="Stevens L."/>
            <person name="Kumar S."/>
            <person name="Horikawa D."/>
            <person name="Ishino K."/>
            <person name="Komine S."/>
            <person name="Tomita M."/>
            <person name="Blaxter M."/>
            <person name="Arakawa K."/>
        </authorList>
    </citation>
    <scope>NUCLEOTIDE SEQUENCE [LARGE SCALE GENOMIC DNA]</scope>
    <source>
        <strain evidence="19">Z151</strain>
    </source>
</reference>
<keyword evidence="7 14" id="KW-0548">Nucleotidyltransferase</keyword>
<dbReference type="InterPro" id="IPR043128">
    <property type="entry name" value="Rev_trsase/Diguanyl_cyclase"/>
</dbReference>
<dbReference type="GO" id="GO:0005634">
    <property type="term" value="C:nucleus"/>
    <property type="evidence" value="ECO:0007669"/>
    <property type="project" value="UniProtKB-SubCell"/>
</dbReference>
<proteinExistence type="inferred from homology"/>
<evidence type="ECO:0000313" key="18">
    <source>
        <dbReference type="EMBL" id="OQV24114.1"/>
    </source>
</evidence>
<dbReference type="GO" id="GO:0017125">
    <property type="term" value="F:deoxycytidyl transferase activity"/>
    <property type="evidence" value="ECO:0007669"/>
    <property type="project" value="TreeGrafter"/>
</dbReference>
<dbReference type="CDD" id="cd01701">
    <property type="entry name" value="PolY_Rev1"/>
    <property type="match status" value="1"/>
</dbReference>
<protein>
    <recommendedName>
        <fullName evidence="4 14">DNA repair protein REV1</fullName>
        <ecNumber evidence="14">2.7.7.-</ecNumber>
    </recommendedName>
</protein>
<organism evidence="18 19">
    <name type="scientific">Hypsibius exemplaris</name>
    <name type="common">Freshwater tardigrade</name>
    <dbReference type="NCBI Taxonomy" id="2072580"/>
    <lineage>
        <taxon>Eukaryota</taxon>
        <taxon>Metazoa</taxon>
        <taxon>Ecdysozoa</taxon>
        <taxon>Tardigrada</taxon>
        <taxon>Eutardigrada</taxon>
        <taxon>Parachela</taxon>
        <taxon>Hypsibioidea</taxon>
        <taxon>Hypsibiidae</taxon>
        <taxon>Hypsibius</taxon>
    </lineage>
</organism>
<keyword evidence="5 14" id="KW-0237">DNA synthesis</keyword>
<evidence type="ECO:0000256" key="1">
    <source>
        <dbReference type="ARBA" id="ARBA00001946"/>
    </source>
</evidence>
<keyword evidence="6 14" id="KW-0808">Transferase</keyword>
<keyword evidence="19" id="KW-1185">Reference proteome</keyword>
<dbReference type="Gene3D" id="6.10.250.1490">
    <property type="match status" value="1"/>
</dbReference>
<evidence type="ECO:0000256" key="5">
    <source>
        <dbReference type="ARBA" id="ARBA00022634"/>
    </source>
</evidence>
<keyword evidence="13 14" id="KW-0539">Nucleus</keyword>
<dbReference type="InterPro" id="IPR001357">
    <property type="entry name" value="BRCT_dom"/>
</dbReference>
<dbReference type="FunFam" id="3.40.50.10190:FF:000011">
    <property type="entry name" value="DNA repair protein REV1"/>
    <property type="match status" value="1"/>
</dbReference>
<dbReference type="InterPro" id="IPR036420">
    <property type="entry name" value="BRCT_dom_sf"/>
</dbReference>
<dbReference type="Gene3D" id="3.30.1490.100">
    <property type="entry name" value="DNA polymerase, Y-family, little finger domain"/>
    <property type="match status" value="1"/>
</dbReference>
<evidence type="ECO:0000256" key="15">
    <source>
        <dbReference type="SAM" id="MobiDB-lite"/>
    </source>
</evidence>
<dbReference type="SMART" id="SM00292">
    <property type="entry name" value="BRCT"/>
    <property type="match status" value="1"/>
</dbReference>
<keyword evidence="12 14" id="KW-0234">DNA repair</keyword>
<dbReference type="Proteomes" id="UP000192578">
    <property type="component" value="Unassembled WGS sequence"/>
</dbReference>
<evidence type="ECO:0000256" key="2">
    <source>
        <dbReference type="ARBA" id="ARBA00004123"/>
    </source>
</evidence>
<dbReference type="EC" id="2.7.7.-" evidence="14"/>
<evidence type="ECO:0000259" key="17">
    <source>
        <dbReference type="PROSITE" id="PS50173"/>
    </source>
</evidence>
<comment type="cofactor">
    <cofactor evidence="1">
        <name>Mg(2+)</name>
        <dbReference type="ChEBI" id="CHEBI:18420"/>
    </cofactor>
</comment>
<comment type="subcellular location">
    <subcellularLocation>
        <location evidence="2 14">Nucleus</location>
    </subcellularLocation>
</comment>
<sequence>MKKVTGPGGGLLQPLDCNPSDIALHSDDEADHREGEWAKHGGYMQFKKRKLLAQFDEAADKILPEAAEEFRSNIFHGIAVHVNGHTDPSADEIKRIMMLHGGQFHLYYNRQTTGFIIASILPYTKIVQLKAKQVVKPEWISESLRAGKLLPWKDFELYPLGGRGAQPQPELQPKEPKRRSSKGAFPAAISDNNPDHHPIAHKAGDPNYLNQYYARSRLHHLSLWKVEAKQLVERLQEEHDGTFPGVERLLAHFGARHDPRSSPRSVIMHIDFDCFFVSVGLLSRPHLAGKPVACCHGKSGHGKMTAAGQHDQPFNSKSEVASCNYEARKKGLKNGMYLGPAKQLCPELVTIPYEFEEYKRISTIFYQVVAGYTLHIEAISCDEMLVDCTQIIRDIFVSPEEFAGFLRQEIFDASGGCHASAGLSHNPLLARLATKKAKPNGHLFLEEDQVSAFLVDIPIRDLPGVGYSAMEKFHQLNAKTCGDLSKIPLSELKTVFGQKIGQKLHNYARGMDDRGVFNHTTRKSVSAEINYGMRMTQFDEFKTFFEELSREVETRLHTARVRGQTLTLKLLLRHPDAPVEPEKFMGCGHCTSVNKSVSLVQPTDSAEVIAREGVSLFRKLAIDVKEVRGIGVQVTRLVETKKRAAAQVSTDWSPPLVSPTTHNTDHFVDALEKTLNSEVDEELPLFSDDDVAGDDGDEMEHESNWKKHRLEVEYGPDEDWEGGDEEGWCFEAQVVDLLLSDEPVPRHTEEAVKQALLELKEETECWEHLNYFQIPEVPQMLTYPWRFYGATMDFYQEQIVTRHATRRGKSSNNSVKWAFWRLNAPQGAWFRRLKQRLLGRRGKIQSKLKLVPVTASQYKRQMHMPLKVRGANWELDDLVTTEVKEKKIQTRLIFPAPCAPSTSAATESCYPSASQVDPEFLAALPAELLEEVYEQYAAIAKAKEVSSLKVKKLPAQRPPPPAITKRKSKKHKRMPNQPSISSFARHTKSQESVEPDEKDRFVLVVFDSDGTDHVQADTNTTPIHQDDQVVERVASPVGVALGLSGSTDLQPVLSEVILERMPDEAVAEAIVDWCADQLRRFRLSVVERLFNTFYREVDHLEWENGRTEWVEEYHALADRVGQASRDIFGSSLRFRQFAD</sequence>